<evidence type="ECO:0000256" key="13">
    <source>
        <dbReference type="ARBA" id="ARBA00022801"/>
    </source>
</evidence>
<dbReference type="InterPro" id="IPR002792">
    <property type="entry name" value="TRAM_dom"/>
</dbReference>
<evidence type="ECO:0000256" key="10">
    <source>
        <dbReference type="ARBA" id="ARBA00022723"/>
    </source>
</evidence>
<keyword evidence="5" id="KW-0963">Cytoplasm</keyword>
<keyword evidence="14" id="KW-0460">Magnesium</keyword>
<dbReference type="NCBIfam" id="TIGR00757">
    <property type="entry name" value="RNaseEG"/>
    <property type="match status" value="1"/>
</dbReference>
<evidence type="ECO:0000256" key="11">
    <source>
        <dbReference type="ARBA" id="ARBA00022730"/>
    </source>
</evidence>
<dbReference type="InterPro" id="IPR012340">
    <property type="entry name" value="NA-bd_OB-fold"/>
</dbReference>
<evidence type="ECO:0000256" key="4">
    <source>
        <dbReference type="ARBA" id="ARBA00017719"/>
    </source>
</evidence>
<evidence type="ECO:0000256" key="12">
    <source>
        <dbReference type="ARBA" id="ARBA00022759"/>
    </source>
</evidence>
<reference evidence="18" key="1">
    <citation type="submission" date="2021-12" db="EMBL/GenBank/DDBJ databases">
        <title>Alicyclobacillaceae gen. nov., sp. nov., isolated from chalcocite enrichment system.</title>
        <authorList>
            <person name="Jiang Z."/>
        </authorList>
    </citation>
    <scope>NUCLEOTIDE SEQUENCE</scope>
    <source>
        <strain evidence="18">MYW30-H2</strain>
    </source>
</reference>
<keyword evidence="7" id="KW-0820">tRNA-binding</keyword>
<dbReference type="PANTHER" id="PTHR30001:SF0">
    <property type="entry name" value="RIBONUCLEASE G"/>
    <property type="match status" value="1"/>
</dbReference>
<dbReference type="InterPro" id="IPR003029">
    <property type="entry name" value="S1_domain"/>
</dbReference>
<evidence type="ECO:0000313" key="18">
    <source>
        <dbReference type="EMBL" id="UOF90150.1"/>
    </source>
</evidence>
<dbReference type="SMART" id="SM00316">
    <property type="entry name" value="S1"/>
    <property type="match status" value="1"/>
</dbReference>
<evidence type="ECO:0000313" key="19">
    <source>
        <dbReference type="Proteomes" id="UP000830167"/>
    </source>
</evidence>
<gene>
    <name evidence="18" type="ORF">LSG31_20165</name>
</gene>
<comment type="cofactor">
    <cofactor evidence="1">
        <name>Mg(2+)</name>
        <dbReference type="ChEBI" id="CHEBI:18420"/>
    </cofactor>
</comment>
<dbReference type="Gene3D" id="2.40.50.140">
    <property type="entry name" value="Nucleic acid-binding proteins"/>
    <property type="match status" value="2"/>
</dbReference>
<keyword evidence="19" id="KW-1185">Reference proteome</keyword>
<dbReference type="InterPro" id="IPR048583">
    <property type="entry name" value="RNase_E_G_thioredoxin-like"/>
</dbReference>
<dbReference type="InterPro" id="IPR004659">
    <property type="entry name" value="RNase_E/G"/>
</dbReference>
<keyword evidence="15" id="KW-0694">RNA-binding</keyword>
<evidence type="ECO:0000256" key="7">
    <source>
        <dbReference type="ARBA" id="ARBA00022555"/>
    </source>
</evidence>
<evidence type="ECO:0000256" key="1">
    <source>
        <dbReference type="ARBA" id="ARBA00001946"/>
    </source>
</evidence>
<dbReference type="Gene3D" id="3.40.1260.20">
    <property type="entry name" value="Ribonuclease E, catalytic domain"/>
    <property type="match status" value="1"/>
</dbReference>
<keyword evidence="12" id="KW-0255">Endonuclease</keyword>
<evidence type="ECO:0000259" key="17">
    <source>
        <dbReference type="PROSITE" id="PS50926"/>
    </source>
</evidence>
<dbReference type="PROSITE" id="PS50126">
    <property type="entry name" value="S1"/>
    <property type="match status" value="1"/>
</dbReference>
<evidence type="ECO:0000256" key="15">
    <source>
        <dbReference type="ARBA" id="ARBA00022884"/>
    </source>
</evidence>
<dbReference type="SUPFAM" id="SSF50249">
    <property type="entry name" value="Nucleic acid-binding proteins"/>
    <property type="match status" value="1"/>
</dbReference>
<keyword evidence="9" id="KW-0540">Nuclease</keyword>
<organism evidence="18 19">
    <name type="scientific">Fodinisporobacter ferrooxydans</name>
    <dbReference type="NCBI Taxonomy" id="2901836"/>
    <lineage>
        <taxon>Bacteria</taxon>
        <taxon>Bacillati</taxon>
        <taxon>Bacillota</taxon>
        <taxon>Bacilli</taxon>
        <taxon>Bacillales</taxon>
        <taxon>Alicyclobacillaceae</taxon>
        <taxon>Fodinisporobacter</taxon>
    </lineage>
</organism>
<comment type="subcellular location">
    <subcellularLocation>
        <location evidence="2">Cytoplasm</location>
    </subcellularLocation>
</comment>
<dbReference type="Pfam" id="PF10150">
    <property type="entry name" value="RNase_E_G"/>
    <property type="match status" value="1"/>
</dbReference>
<dbReference type="CDD" id="cd04453">
    <property type="entry name" value="S1_RNase_E"/>
    <property type="match status" value="1"/>
</dbReference>
<protein>
    <recommendedName>
        <fullName evidence="4">Ribonuclease G</fullName>
    </recommendedName>
</protein>
<keyword evidence="6" id="KW-0698">rRNA processing</keyword>
<dbReference type="Proteomes" id="UP000830167">
    <property type="component" value="Chromosome"/>
</dbReference>
<keyword evidence="11" id="KW-0699">rRNA-binding</keyword>
<evidence type="ECO:0000256" key="2">
    <source>
        <dbReference type="ARBA" id="ARBA00004496"/>
    </source>
</evidence>
<dbReference type="RefSeq" id="WP_347436841.1">
    <property type="nucleotide sequence ID" value="NZ_CP089291.1"/>
</dbReference>
<feature type="domain" description="TRAM" evidence="17">
    <location>
        <begin position="501"/>
        <end position="563"/>
    </location>
</feature>
<name>A0ABY4CQN5_9BACL</name>
<evidence type="ECO:0000256" key="8">
    <source>
        <dbReference type="ARBA" id="ARBA00022694"/>
    </source>
</evidence>
<dbReference type="Pfam" id="PF20833">
    <property type="entry name" value="RNase_E_G_Thio"/>
    <property type="match status" value="1"/>
</dbReference>
<evidence type="ECO:0000259" key="16">
    <source>
        <dbReference type="PROSITE" id="PS50126"/>
    </source>
</evidence>
<keyword evidence="13" id="KW-0378">Hydrolase</keyword>
<evidence type="ECO:0000256" key="5">
    <source>
        <dbReference type="ARBA" id="ARBA00022490"/>
    </source>
</evidence>
<accession>A0ABY4CQN5</accession>
<keyword evidence="8" id="KW-0819">tRNA processing</keyword>
<evidence type="ECO:0000256" key="14">
    <source>
        <dbReference type="ARBA" id="ARBA00022842"/>
    </source>
</evidence>
<comment type="similarity">
    <text evidence="3">Belongs to the RNase E/G family. RNase G subfamily.</text>
</comment>
<sequence>MFRQIVATSDLRETRVAVLEDGKTVEIYVERPSAQRIAGNLYKGRVANVLPGMQAAFVNIGLEKNAFLYIDDCDQTEWLRRHPHDKPTISDLLTVNQEIVVQVSKEPVNNKGARVTQKLTLPGRYVVLMPGNREAAVSRRIDDPVERERLQMIVEPLVDAQNGLIARTAAIGVAERMIREDFKFLSGLWQRIERQIRTVKTPALVHRDVDLISRTVRDLFTIDVDQFITDSSDVYQTVLEILNFVDPFLAGRAVLEPHPTSLFGKYRIDQDLDKALRRRVWLRNGGYLVIDQTEALTVIDVNTGKYTGTDVLETTVRTNLEAAREIARQIRLRDIGGMIVVDFIDMSRERHRQEVLAELEHLIKRDRTKTQIFGTTSLGLVEMTRKKVRQSLDEVLQKTCPYCEGKGKVRSEEAMAAKIERAIREQHSSAVESQMPAAAMFVEAHPLVAAALIGPGGNYLDKLEQDLRIPVYIKGKERLHLRDFKIVPTSSVEQAESLAFPVAIGQVVEVFVEEPHVNNPLNGIARIEGYVIDVEDGSMYVGQRVPVEIGQVYRTYAKGRPCISITNGNR</sequence>
<feature type="domain" description="S1 motif" evidence="16">
    <location>
        <begin position="39"/>
        <end position="118"/>
    </location>
</feature>
<evidence type="ECO:0000256" key="6">
    <source>
        <dbReference type="ARBA" id="ARBA00022552"/>
    </source>
</evidence>
<dbReference type="PROSITE" id="PS50926">
    <property type="entry name" value="TRAM"/>
    <property type="match status" value="1"/>
</dbReference>
<proteinExistence type="inferred from homology"/>
<evidence type="ECO:0000256" key="9">
    <source>
        <dbReference type="ARBA" id="ARBA00022722"/>
    </source>
</evidence>
<dbReference type="EMBL" id="CP089291">
    <property type="protein sequence ID" value="UOF90150.1"/>
    <property type="molecule type" value="Genomic_DNA"/>
</dbReference>
<keyword evidence="10" id="KW-0479">Metal-binding</keyword>
<evidence type="ECO:0000256" key="3">
    <source>
        <dbReference type="ARBA" id="ARBA00005663"/>
    </source>
</evidence>
<dbReference type="PANTHER" id="PTHR30001">
    <property type="entry name" value="RIBONUCLEASE"/>
    <property type="match status" value="1"/>
</dbReference>
<dbReference type="Pfam" id="PF01938">
    <property type="entry name" value="TRAM"/>
    <property type="match status" value="1"/>
</dbReference>
<dbReference type="InterPro" id="IPR019307">
    <property type="entry name" value="RNA-bd_AU-1/RNase_E/G"/>
</dbReference>